<dbReference type="CDD" id="cd00207">
    <property type="entry name" value="fer2"/>
    <property type="match status" value="1"/>
</dbReference>
<evidence type="ECO:0000259" key="1">
    <source>
        <dbReference type="PROSITE" id="PS51085"/>
    </source>
</evidence>
<gene>
    <name evidence="2" type="primary">nqrF_2</name>
    <name evidence="2" type="ORF">SPTER_28000</name>
</gene>
<dbReference type="InterPro" id="IPR041414">
    <property type="entry name" value="Raco-like_middle"/>
</dbReference>
<protein>
    <submittedName>
        <fullName evidence="2">Na(+)-translocating NADH-quinone reductase subunit F</fullName>
    </submittedName>
</protein>
<dbReference type="GO" id="GO:0051536">
    <property type="term" value="F:iron-sulfur cluster binding"/>
    <property type="evidence" value="ECO:0007669"/>
    <property type="project" value="InterPro"/>
</dbReference>
<dbReference type="Proteomes" id="UP000320776">
    <property type="component" value="Chromosome"/>
</dbReference>
<dbReference type="Gene3D" id="3.30.420.480">
    <property type="entry name" value="Domain of unknown function (DUF4445)"/>
    <property type="match status" value="1"/>
</dbReference>
<dbReference type="InterPro" id="IPR001041">
    <property type="entry name" value="2Fe-2S_ferredoxin-type"/>
</dbReference>
<dbReference type="Pfam" id="PF17651">
    <property type="entry name" value="Raco_middle"/>
    <property type="match status" value="1"/>
</dbReference>
<dbReference type="PROSITE" id="PS51085">
    <property type="entry name" value="2FE2S_FER_2"/>
    <property type="match status" value="1"/>
</dbReference>
<dbReference type="KEGG" id="sted:SPTER_28000"/>
<dbReference type="AlphaFoldDB" id="A0A517DVN3"/>
<dbReference type="InterPro" id="IPR012675">
    <property type="entry name" value="Beta-grasp_dom_sf"/>
</dbReference>
<name>A0A517DVN3_9FIRM</name>
<dbReference type="Pfam" id="PF14574">
    <property type="entry name" value="RACo_C_ter"/>
    <property type="match status" value="1"/>
</dbReference>
<organism evidence="2 3">
    <name type="scientific">Sporomusa termitida</name>
    <dbReference type="NCBI Taxonomy" id="2377"/>
    <lineage>
        <taxon>Bacteria</taxon>
        <taxon>Bacillati</taxon>
        <taxon>Bacillota</taxon>
        <taxon>Negativicutes</taxon>
        <taxon>Selenomonadales</taxon>
        <taxon>Sporomusaceae</taxon>
        <taxon>Sporomusa</taxon>
    </lineage>
</organism>
<dbReference type="PANTHER" id="PTHR42895:SF2">
    <property type="entry name" value="IRON-SULFUR CLUSTER PROTEIN"/>
    <property type="match status" value="1"/>
</dbReference>
<keyword evidence="3" id="KW-1185">Reference proteome</keyword>
<accession>A0A517DVN3</accession>
<dbReference type="InterPro" id="IPR042259">
    <property type="entry name" value="Raco-like_middle_sf"/>
</dbReference>
<dbReference type="Pfam" id="PF00111">
    <property type="entry name" value="Fer2"/>
    <property type="match status" value="1"/>
</dbReference>
<dbReference type="Gene3D" id="3.10.20.30">
    <property type="match status" value="1"/>
</dbReference>
<dbReference type="SUPFAM" id="SSF54292">
    <property type="entry name" value="2Fe-2S ferredoxin-like"/>
    <property type="match status" value="1"/>
</dbReference>
<feature type="domain" description="2Fe-2S ferredoxin-type" evidence="1">
    <location>
        <begin position="29"/>
        <end position="118"/>
    </location>
</feature>
<dbReference type="SUPFAM" id="SSF53067">
    <property type="entry name" value="Actin-like ATPase domain"/>
    <property type="match status" value="1"/>
</dbReference>
<sequence>MVSSDLSLIGYCMGNDNTKEGLPMIEPSATYTLHIEGNDLYLPCSRDKTVLRALIDGGVFLEANCGGRGTCGKCKIQVPQGQVTDKNGLAVQPGSENTYLACQVYPQGDITIVLKKEQASQKGQTTEIRVDDSMPLVRKVVLAPAYPTVDNHYSLQEMIQQALPAQTAVTGCLAGTGFIDNAAMLRRLSEVVETKPELITITLLEQQAIAVEAHDTSKVLYGVAFDIGTTTVVGMLIDLNARQVVAVCSRNNPQASMGADVISRIQATHELLGGLEGLSQLIRRCLKQIIAELCCTAAIIPDNIYAVTIAGNATMSHLVLEISPSTLVRKPYAALFKYMAPLNPQDMELEINPQGKIVVLPNIASFVGSDTTAAILAVDQDIAETPLLLVDLGTNGEMVIGDGQQLYACSTAAGPAFEGAHIRDGMRAADGAITDVVLTAQGIQVQVIGNGKPVGLCGSGIVKAVAELVKAGIINGSGRFTSAAAAKLPPGLQARLRNQDGQWEFVLVEGADSASGADISITQADIRQIQLVKSSIYTGIEFLMEKLNPDGEMAIYLAGAFGNYIDIDSALAIGMLPVCKKELVCSAGNAAGTGAAQALLSAEKMQRCFAIAGKVNYLELAAQPGFQQRFLSNLAFPRL</sequence>
<evidence type="ECO:0000313" key="3">
    <source>
        <dbReference type="Proteomes" id="UP000320776"/>
    </source>
</evidence>
<evidence type="ECO:0000313" key="2">
    <source>
        <dbReference type="EMBL" id="QDR81420.1"/>
    </source>
</evidence>
<reference evidence="2 3" key="1">
    <citation type="submission" date="2019-02" db="EMBL/GenBank/DDBJ databases">
        <title>Closed genome of Sporomusa termitida DSM 4440.</title>
        <authorList>
            <person name="Poehlein A."/>
            <person name="Daniel R."/>
        </authorList>
    </citation>
    <scope>NUCLEOTIDE SEQUENCE [LARGE SCALE GENOMIC DNA]</scope>
    <source>
        <strain evidence="2 3">DSM 4440</strain>
    </source>
</reference>
<proteinExistence type="predicted"/>
<dbReference type="EMBL" id="CP036259">
    <property type="protein sequence ID" value="QDR81420.1"/>
    <property type="molecule type" value="Genomic_DNA"/>
</dbReference>
<dbReference type="InterPro" id="IPR027980">
    <property type="entry name" value="RACo_C"/>
</dbReference>
<dbReference type="PANTHER" id="PTHR42895">
    <property type="entry name" value="IRON-SULFUR CLUSTER-BINDING PROTEIN-RELATED"/>
    <property type="match status" value="1"/>
</dbReference>
<dbReference type="InterPro" id="IPR052911">
    <property type="entry name" value="Corrinoid_activation_enz"/>
</dbReference>
<dbReference type="InterPro" id="IPR036010">
    <property type="entry name" value="2Fe-2S_ferredoxin-like_sf"/>
</dbReference>
<dbReference type="InterPro" id="IPR043129">
    <property type="entry name" value="ATPase_NBD"/>
</dbReference>